<dbReference type="EC" id="3.2.1.67" evidence="8"/>
<organism evidence="17">
    <name type="scientific">Ananas comosus var. bracteatus</name>
    <name type="common">red pineapple</name>
    <dbReference type="NCBI Taxonomy" id="296719"/>
    <lineage>
        <taxon>Eukaryota</taxon>
        <taxon>Viridiplantae</taxon>
        <taxon>Streptophyta</taxon>
        <taxon>Embryophyta</taxon>
        <taxon>Tracheophyta</taxon>
        <taxon>Spermatophyta</taxon>
        <taxon>Magnoliopsida</taxon>
        <taxon>Liliopsida</taxon>
        <taxon>Poales</taxon>
        <taxon>Bromeliaceae</taxon>
        <taxon>Bromelioideae</taxon>
        <taxon>Ananas</taxon>
    </lineage>
</organism>
<dbReference type="AlphaFoldDB" id="A0A6V7PL50"/>
<comment type="function">
    <text evidence="11">May function in depolymerizing pectin during pollen development, germination, and tube growth. Acts as an exo-polygalacturonase.</text>
</comment>
<evidence type="ECO:0000256" key="1">
    <source>
        <dbReference type="ARBA" id="ARBA00004191"/>
    </source>
</evidence>
<dbReference type="PANTHER" id="PTHR31375">
    <property type="match status" value="1"/>
</dbReference>
<sequence length="815" mass="85469">MGCGYNNIFAVCSLLLLALAANSQDSSLQFNVKDFGAVADGVTDSTQAFQAAWNAACAAEGKPGLVIPEGAYVVGPLMFKGPCKGFMVVQLRGQLLASTDLDAYSKNWIEFQYITGLLVSGGGRLDGRGLRLGLTTTALSSPTADSCLCFVTDATVSGISSVDSKFFHMNIFSSSNFALDSIKISAPGDSPNTDGIHIGDSTDVRITSSIIGTGDDCVSVGPGSVNVTISDVFCGPGHGISVGSLGKYPGEKDVVGLTVRNCTLTGTTNGLRIKTWQSAPSPSSASDFHFEDITPSQVKINRVTFRNIRGTSASPEAIKMVCSDAEPCEGVELSDISLDYNGSRDGDDQEEKVSTTTCVNVRGTSNGNKSSLIFSLSYRRCQSSLTPVSRRPSPTSAGGSTASRSAAAAFSMGCGYNNIFAVCSLLLLALAANSQDSSLQFNVKDFGAVADGVTDSTQAFQVAWNAACAAEGKPGLIIPEGAYVVGPLMFKGPCKGFMVVQLRGQLLASTDLDAYSKNWIEFQYITGLLVSGGGRLDGRGASAWPHNDCPKQSHCRLLPMSLVFSFVTDATVSGISSVDSKFFHMNIFSSSNFALDSIKISAPGDSPNTDGIHIGDSTDVRITNSVIGTGDDCVSVGPGSVNVTISDVFCGPGHGISVGSLGKYSGEKDVVGLTVRNCTLTGTTNGLRIKTWQSAPSSSSASDFHFEDIVMNNVYNPIIIDQKYCPFSTCSQTTPSQVKINRVTFRNIRGTSASPEAIKMVCSDARPCEGVELSDISLDYNGSRVGDDQEEKVSTTTCVNVRGTSNGNVKPASCI</sequence>
<keyword evidence="4" id="KW-0964">Secreted</keyword>
<feature type="active site" evidence="14">
    <location>
        <position position="654"/>
    </location>
</feature>
<dbReference type="PROSITE" id="PS00502">
    <property type="entry name" value="POLYGALACTURONASE"/>
    <property type="match status" value="2"/>
</dbReference>
<protein>
    <recommendedName>
        <fullName evidence="12">Exopolygalacturonase</fullName>
        <ecNumber evidence="8">3.2.1.67</ecNumber>
    </recommendedName>
    <alternativeName>
        <fullName evidence="9">Galacturan 1,4-alpha-galacturonidase</fullName>
    </alternativeName>
    <alternativeName>
        <fullName evidence="13">Pectinase</fullName>
    </alternativeName>
</protein>
<evidence type="ECO:0000256" key="15">
    <source>
        <dbReference type="RuleBase" id="RU361169"/>
    </source>
</evidence>
<evidence type="ECO:0000256" key="13">
    <source>
        <dbReference type="ARBA" id="ARBA00083621"/>
    </source>
</evidence>
<feature type="chain" id="PRO_5027647177" description="Exopolygalacturonase" evidence="16">
    <location>
        <begin position="24"/>
        <end position="815"/>
    </location>
</feature>
<dbReference type="FunFam" id="2.160.20.10:FF:000004">
    <property type="entry name" value="Pectin lyase-like superfamily protein"/>
    <property type="match status" value="1"/>
</dbReference>
<evidence type="ECO:0000256" key="3">
    <source>
        <dbReference type="ARBA" id="ARBA00022512"/>
    </source>
</evidence>
<dbReference type="Gene3D" id="2.160.20.10">
    <property type="entry name" value="Single-stranded right-handed beta-helix, Pectin lyase-like"/>
    <property type="match status" value="2"/>
</dbReference>
<keyword evidence="16" id="KW-0732">Signal</keyword>
<accession>A0A6V7PL50</accession>
<evidence type="ECO:0000256" key="8">
    <source>
        <dbReference type="ARBA" id="ARBA00038933"/>
    </source>
</evidence>
<keyword evidence="3" id="KW-0134">Cell wall</keyword>
<evidence type="ECO:0000256" key="4">
    <source>
        <dbReference type="ARBA" id="ARBA00022525"/>
    </source>
</evidence>
<evidence type="ECO:0000256" key="12">
    <source>
        <dbReference type="ARBA" id="ARBA00068298"/>
    </source>
</evidence>
<evidence type="ECO:0000313" key="17">
    <source>
        <dbReference type="EMBL" id="CAD1831373.1"/>
    </source>
</evidence>
<keyword evidence="6 15" id="KW-0326">Glycosidase</keyword>
<name>A0A6V7PL50_ANACO</name>
<feature type="signal peptide" evidence="16">
    <location>
        <begin position="1"/>
        <end position="23"/>
    </location>
</feature>
<proteinExistence type="inferred from homology"/>
<dbReference type="SMART" id="SM00710">
    <property type="entry name" value="PbH1"/>
    <property type="match status" value="10"/>
</dbReference>
<keyword evidence="5 15" id="KW-0378">Hydrolase</keyword>
<dbReference type="SUPFAM" id="SSF51126">
    <property type="entry name" value="Pectin lyase-like"/>
    <property type="match status" value="2"/>
</dbReference>
<dbReference type="InterPro" id="IPR012334">
    <property type="entry name" value="Pectin_lyas_fold"/>
</dbReference>
<dbReference type="InterPro" id="IPR011050">
    <property type="entry name" value="Pectin_lyase_fold/virulence"/>
</dbReference>
<comment type="similarity">
    <text evidence="2 15">Belongs to the glycosyl hydrolase 28 family.</text>
</comment>
<dbReference type="GO" id="GO:0004650">
    <property type="term" value="F:polygalacturonase activity"/>
    <property type="evidence" value="ECO:0007669"/>
    <property type="project" value="InterPro"/>
</dbReference>
<evidence type="ECO:0000256" key="14">
    <source>
        <dbReference type="PROSITE-ProRule" id="PRU10052"/>
    </source>
</evidence>
<dbReference type="InterPro" id="IPR006626">
    <property type="entry name" value="PbH1"/>
</dbReference>
<feature type="active site" evidence="14">
    <location>
        <position position="238"/>
    </location>
</feature>
<comment type="subcellular location">
    <subcellularLocation>
        <location evidence="1">Secreted</location>
        <location evidence="1">Cell wall</location>
    </subcellularLocation>
</comment>
<dbReference type="GO" id="GO:0005975">
    <property type="term" value="P:carbohydrate metabolic process"/>
    <property type="evidence" value="ECO:0007669"/>
    <property type="project" value="InterPro"/>
</dbReference>
<gene>
    <name evidence="17" type="ORF">CB5_LOCUS14584</name>
</gene>
<evidence type="ECO:0000256" key="10">
    <source>
        <dbReference type="ARBA" id="ARBA00048766"/>
    </source>
</evidence>
<dbReference type="GO" id="GO:0047911">
    <property type="term" value="F:galacturan 1,4-alpha-galacturonidase activity"/>
    <property type="evidence" value="ECO:0007669"/>
    <property type="project" value="UniProtKB-EC"/>
</dbReference>
<dbReference type="EMBL" id="LR862149">
    <property type="protein sequence ID" value="CAD1831373.1"/>
    <property type="molecule type" value="Genomic_DNA"/>
</dbReference>
<evidence type="ECO:0000256" key="2">
    <source>
        <dbReference type="ARBA" id="ARBA00008834"/>
    </source>
</evidence>
<evidence type="ECO:0000256" key="5">
    <source>
        <dbReference type="ARBA" id="ARBA00022801"/>
    </source>
</evidence>
<dbReference type="Pfam" id="PF00295">
    <property type="entry name" value="Glyco_hydro_28"/>
    <property type="match status" value="3"/>
</dbReference>
<reference evidence="17" key="1">
    <citation type="submission" date="2020-07" db="EMBL/GenBank/DDBJ databases">
        <authorList>
            <person name="Lin J."/>
        </authorList>
    </citation>
    <scope>NUCLEOTIDE SEQUENCE</scope>
</reference>
<keyword evidence="7" id="KW-0961">Cell wall biogenesis/degradation</keyword>
<dbReference type="InterPro" id="IPR000743">
    <property type="entry name" value="Glyco_hydro_28"/>
</dbReference>
<evidence type="ECO:0000256" key="11">
    <source>
        <dbReference type="ARBA" id="ARBA00057651"/>
    </source>
</evidence>
<dbReference type="GO" id="GO:0071555">
    <property type="term" value="P:cell wall organization"/>
    <property type="evidence" value="ECO:0007669"/>
    <property type="project" value="UniProtKB-KW"/>
</dbReference>
<evidence type="ECO:0000256" key="6">
    <source>
        <dbReference type="ARBA" id="ARBA00023295"/>
    </source>
</evidence>
<evidence type="ECO:0000256" key="9">
    <source>
        <dbReference type="ARBA" id="ARBA00043142"/>
    </source>
</evidence>
<evidence type="ECO:0000256" key="16">
    <source>
        <dbReference type="SAM" id="SignalP"/>
    </source>
</evidence>
<evidence type="ECO:0000256" key="7">
    <source>
        <dbReference type="ARBA" id="ARBA00023316"/>
    </source>
</evidence>
<comment type="catalytic activity">
    <reaction evidence="10">
        <text>[(1-&gt;4)-alpha-D-galacturonosyl](n) + H2O = alpha-D-galacturonate + [(1-&gt;4)-alpha-D-galacturonosyl](n-1)</text>
        <dbReference type="Rhea" id="RHEA:14117"/>
        <dbReference type="Rhea" id="RHEA-COMP:14570"/>
        <dbReference type="Rhea" id="RHEA-COMP:14572"/>
        <dbReference type="ChEBI" id="CHEBI:15377"/>
        <dbReference type="ChEBI" id="CHEBI:58658"/>
        <dbReference type="ChEBI" id="CHEBI:140523"/>
        <dbReference type="EC" id="3.2.1.67"/>
    </reaction>
</comment>